<dbReference type="PANTHER" id="PTHR36852:SF1">
    <property type="entry name" value="PROTEIN GVPL 2"/>
    <property type="match status" value="1"/>
</dbReference>
<dbReference type="GO" id="GO:0031412">
    <property type="term" value="P:gas vesicle organization"/>
    <property type="evidence" value="ECO:0007669"/>
    <property type="project" value="InterPro"/>
</dbReference>
<name>A0A5C7F3D9_9BACI</name>
<dbReference type="RefSeq" id="WP_147804080.1">
    <property type="nucleotide sequence ID" value="NZ_CP144914.1"/>
</dbReference>
<evidence type="ECO:0000256" key="1">
    <source>
        <dbReference type="ARBA" id="ARBA00022987"/>
    </source>
</evidence>
<dbReference type="InterPro" id="IPR009430">
    <property type="entry name" value="GvpL/GvpF"/>
</dbReference>
<evidence type="ECO:0000313" key="4">
    <source>
        <dbReference type="EMBL" id="WWD81035.1"/>
    </source>
</evidence>
<protein>
    <submittedName>
        <fullName evidence="4">GvpL/GvpF family gas vesicle protein</fullName>
    </submittedName>
</protein>
<gene>
    <name evidence="4" type="ORF">FTX54_005585</name>
</gene>
<dbReference type="Proteomes" id="UP000321816">
    <property type="component" value="Chromosome"/>
</dbReference>
<evidence type="ECO:0000256" key="3">
    <source>
        <dbReference type="ARBA" id="ARBA00035643"/>
    </source>
</evidence>
<sequence>MGYYLFAVIPEPVEKKFSPASLGGAKREVISLPYRDMAAVVAKTPVQIYEPNRKNARAHQNAVSDVMKDHTIIPVSFGNVVEGKKDVEVFMEHLYPNFEKIFPKIENKIEVGLKLVGKKEWMQKQAHNNPKLKQMKTNIETKSKAAGYYDRMALGEASKKFIGSIHEEFEKEIFHPLTKIADSAKSNEVINERMLLNAAFLIDKDKEEIFDKKVNELYAKWNDKIDFSYTGPWPAYNFIDLKVKAGAT</sequence>
<proteinExistence type="inferred from homology"/>
<dbReference type="OrthoDB" id="144737at2"/>
<keyword evidence="5" id="KW-1185">Reference proteome</keyword>
<dbReference type="AlphaFoldDB" id="A0A5C7F3D9"/>
<evidence type="ECO:0000256" key="2">
    <source>
        <dbReference type="ARBA" id="ARBA00035108"/>
    </source>
</evidence>
<dbReference type="EMBL" id="CP144914">
    <property type="protein sequence ID" value="WWD81035.1"/>
    <property type="molecule type" value="Genomic_DNA"/>
</dbReference>
<organism evidence="4 5">
    <name type="scientific">Alkalicoccus halolimnae</name>
    <dbReference type="NCBI Taxonomy" id="1667239"/>
    <lineage>
        <taxon>Bacteria</taxon>
        <taxon>Bacillati</taxon>
        <taxon>Bacillota</taxon>
        <taxon>Bacilli</taxon>
        <taxon>Bacillales</taxon>
        <taxon>Bacillaceae</taxon>
        <taxon>Alkalicoccus</taxon>
    </lineage>
</organism>
<comment type="similarity">
    <text evidence="3">Belongs to the gas vesicle GvpF/GvpL family.</text>
</comment>
<accession>A0A5C7F3D9</accession>
<dbReference type="KEGG" id="ahal:FTX54_005585"/>
<keyword evidence="1" id="KW-0304">Gas vesicle</keyword>
<dbReference type="Pfam" id="PF06386">
    <property type="entry name" value="GvpL_GvpF"/>
    <property type="match status" value="1"/>
</dbReference>
<comment type="subcellular location">
    <subcellularLocation>
        <location evidence="2">Gas vesicle</location>
    </subcellularLocation>
</comment>
<evidence type="ECO:0000313" key="5">
    <source>
        <dbReference type="Proteomes" id="UP000321816"/>
    </source>
</evidence>
<dbReference type="PANTHER" id="PTHR36852">
    <property type="entry name" value="PROTEIN GVPL 2"/>
    <property type="match status" value="1"/>
</dbReference>
<reference evidence="4 5" key="1">
    <citation type="submission" date="2024-01" db="EMBL/GenBank/DDBJ databases">
        <title>Complete Genome Sequence of Alkalicoccus halolimnae BZ-SZ-XJ29T, a Moderately Halophilic Bacterium Isolated from a Salt Lake.</title>
        <authorList>
            <person name="Zhao B."/>
        </authorList>
    </citation>
    <scope>NUCLEOTIDE SEQUENCE [LARGE SCALE GENOMIC DNA]</scope>
    <source>
        <strain evidence="4 5">BZ-SZ-XJ29</strain>
    </source>
</reference>
<dbReference type="GO" id="GO:0031411">
    <property type="term" value="C:gas vesicle"/>
    <property type="evidence" value="ECO:0007669"/>
    <property type="project" value="UniProtKB-SubCell"/>
</dbReference>